<dbReference type="EMBL" id="VCJR02000001">
    <property type="protein sequence ID" value="NHK27006.1"/>
    <property type="molecule type" value="Genomic_DNA"/>
</dbReference>
<reference evidence="2" key="3">
    <citation type="submission" date="2020-09" db="EMBL/GenBank/DDBJ databases">
        <authorList>
            <person name="Sun Q."/>
            <person name="Zhou Y."/>
        </authorList>
    </citation>
    <scope>NUCLEOTIDE SEQUENCE</scope>
    <source>
        <strain evidence="2">CGMCC 1.14984</strain>
    </source>
</reference>
<sequence length="108" mass="12024">MTDLHDSIRQYFEATNKRDFNAAITAFTPDAIVRDEGNTYNGLPEIRAWMEGAAKQYSTTAEVLSSSEISDRPTVKARVTGTFPGSPITLSFFFVLSDEKINTLEIKV</sequence>
<reference evidence="2" key="1">
    <citation type="journal article" date="2014" name="Int. J. Syst. Evol. Microbiol.">
        <title>Complete genome sequence of Corynebacterium casei LMG S-19264T (=DSM 44701T), isolated from a smear-ripened cheese.</title>
        <authorList>
            <consortium name="US DOE Joint Genome Institute (JGI-PGF)"/>
            <person name="Walter F."/>
            <person name="Albersmeier A."/>
            <person name="Kalinowski J."/>
            <person name="Ruckert C."/>
        </authorList>
    </citation>
    <scope>NUCLEOTIDE SEQUENCE</scope>
    <source>
        <strain evidence="2">CGMCC 1.14984</strain>
    </source>
</reference>
<accession>A0A8J3EQA7</accession>
<dbReference type="AlphaFoldDB" id="A0A8J3EQA7"/>
<dbReference type="EMBL" id="BMGZ01000001">
    <property type="protein sequence ID" value="GGH94079.1"/>
    <property type="molecule type" value="Genomic_DNA"/>
</dbReference>
<dbReference type="InterPro" id="IPR037401">
    <property type="entry name" value="SnoaL-like"/>
</dbReference>
<proteinExistence type="predicted"/>
<protein>
    <submittedName>
        <fullName evidence="3">Nuclear transport factor 2 family protein</fullName>
    </submittedName>
</protein>
<dbReference type="SUPFAM" id="SSF54427">
    <property type="entry name" value="NTF2-like"/>
    <property type="match status" value="1"/>
</dbReference>
<dbReference type="Gene3D" id="3.10.450.50">
    <property type="match status" value="1"/>
</dbReference>
<evidence type="ECO:0000313" key="4">
    <source>
        <dbReference type="Proteomes" id="UP000621856"/>
    </source>
</evidence>
<dbReference type="Proteomes" id="UP000818603">
    <property type="component" value="Unassembled WGS sequence"/>
</dbReference>
<dbReference type="Pfam" id="PF12680">
    <property type="entry name" value="SnoaL_2"/>
    <property type="match status" value="1"/>
</dbReference>
<dbReference type="InterPro" id="IPR032710">
    <property type="entry name" value="NTF2-like_dom_sf"/>
</dbReference>
<reference evidence="3 5" key="2">
    <citation type="submission" date="2020-02" db="EMBL/GenBank/DDBJ databases">
        <title>Genome sequence of Parvularcula flava strain NH6-79.</title>
        <authorList>
            <person name="Abdul Karim M.H."/>
            <person name="Lam M.Q."/>
            <person name="Chen S.J."/>
            <person name="Yahya A."/>
            <person name="Shahir S."/>
            <person name="Shamsir M.S."/>
            <person name="Chong C.S."/>
        </authorList>
    </citation>
    <scope>NUCLEOTIDE SEQUENCE [LARGE SCALE GENOMIC DNA]</scope>
    <source>
        <strain evidence="3 5">NH6-79</strain>
    </source>
</reference>
<evidence type="ECO:0000313" key="2">
    <source>
        <dbReference type="EMBL" id="GGH94079.1"/>
    </source>
</evidence>
<keyword evidence="5" id="KW-1185">Reference proteome</keyword>
<evidence type="ECO:0000313" key="5">
    <source>
        <dbReference type="Proteomes" id="UP000818603"/>
    </source>
</evidence>
<comment type="caution">
    <text evidence="2">The sequence shown here is derived from an EMBL/GenBank/DDBJ whole genome shotgun (WGS) entry which is preliminary data.</text>
</comment>
<evidence type="ECO:0000259" key="1">
    <source>
        <dbReference type="Pfam" id="PF12680"/>
    </source>
</evidence>
<name>A0A8J3EQA7_9PROT</name>
<dbReference type="Proteomes" id="UP000621856">
    <property type="component" value="Unassembled WGS sequence"/>
</dbReference>
<feature type="domain" description="SnoaL-like" evidence="1">
    <location>
        <begin position="8"/>
        <end position="101"/>
    </location>
</feature>
<gene>
    <name evidence="3" type="ORF">FF098_003690</name>
    <name evidence="2" type="ORF">GCM10011355_07420</name>
</gene>
<dbReference type="RefSeq" id="WP_155137541.1">
    <property type="nucleotide sequence ID" value="NZ_BMGZ01000001.1"/>
</dbReference>
<evidence type="ECO:0000313" key="3">
    <source>
        <dbReference type="EMBL" id="NHK27006.1"/>
    </source>
</evidence>
<organism evidence="2 4">
    <name type="scientific">Aquisalinus luteolus</name>
    <dbReference type="NCBI Taxonomy" id="1566827"/>
    <lineage>
        <taxon>Bacteria</taxon>
        <taxon>Pseudomonadati</taxon>
        <taxon>Pseudomonadota</taxon>
        <taxon>Alphaproteobacteria</taxon>
        <taxon>Parvularculales</taxon>
        <taxon>Parvularculaceae</taxon>
        <taxon>Aquisalinus</taxon>
    </lineage>
</organism>